<dbReference type="Proteomes" id="UP001446871">
    <property type="component" value="Unassembled WGS sequence"/>
</dbReference>
<name>A0ABR1VBU3_9PEZI</name>
<accession>A0ABR1VBU3</accession>
<comment type="caution">
    <text evidence="1">The sequence shown here is derived from an EMBL/GenBank/DDBJ whole genome shotgun (WGS) entry which is preliminary data.</text>
</comment>
<reference evidence="1 2" key="1">
    <citation type="submission" date="2023-01" db="EMBL/GenBank/DDBJ databases">
        <title>Analysis of 21 Apiospora genomes using comparative genomics revels a genus with tremendous synthesis potential of carbohydrate active enzymes and secondary metabolites.</title>
        <authorList>
            <person name="Sorensen T."/>
        </authorList>
    </citation>
    <scope>NUCLEOTIDE SEQUENCE [LARGE SCALE GENOMIC DNA]</scope>
    <source>
        <strain evidence="1 2">CBS 83171</strain>
    </source>
</reference>
<organism evidence="1 2">
    <name type="scientific">Apiospora saccharicola</name>
    <dbReference type="NCBI Taxonomy" id="335842"/>
    <lineage>
        <taxon>Eukaryota</taxon>
        <taxon>Fungi</taxon>
        <taxon>Dikarya</taxon>
        <taxon>Ascomycota</taxon>
        <taxon>Pezizomycotina</taxon>
        <taxon>Sordariomycetes</taxon>
        <taxon>Xylariomycetidae</taxon>
        <taxon>Amphisphaeriales</taxon>
        <taxon>Apiosporaceae</taxon>
        <taxon>Apiospora</taxon>
    </lineage>
</organism>
<evidence type="ECO:0000313" key="2">
    <source>
        <dbReference type="Proteomes" id="UP001446871"/>
    </source>
</evidence>
<keyword evidence="2" id="KW-1185">Reference proteome</keyword>
<protein>
    <submittedName>
        <fullName evidence="1">Uncharacterized protein</fullName>
    </submittedName>
</protein>
<gene>
    <name evidence="1" type="ORF">PG996_006827</name>
</gene>
<proteinExistence type="predicted"/>
<dbReference type="EMBL" id="JAQQWM010000004">
    <property type="protein sequence ID" value="KAK8067715.1"/>
    <property type="molecule type" value="Genomic_DNA"/>
</dbReference>
<sequence>MAEGPATKACLSARQRRLRWRYQAHRNSTHDIPTTFQKLAANGANLVTVRSVQELYIYTSNKGKKAESNRKITSS</sequence>
<evidence type="ECO:0000313" key="1">
    <source>
        <dbReference type="EMBL" id="KAK8067715.1"/>
    </source>
</evidence>